<sequence length="548" mass="62163">MAHRQFLIILLCGWLAACGSDSPEQNSAPYDQTFPSQPGGTLIDVMPSDPSGLISMVAGESASSAITANLFNTLLTYNQNLDLTGELAESWQVANDQKTITFHLKPGLVWADGRPLTSEDIYFTWQLIIDEKTRSPYASDFQLVTKAETPDKLTFVVHYDQAFSPAVDSWAGLQILPKHKLAGQDIHTSSFAQRPLGSHYYQLKEWRHGEYLKLERNPKAVLGQPQISTLIERIIPDAGAQFLELMADHIDSMNMDPITYARIIPSRPELQARLNQYKALGNSYTYLGFNLKRQPFNDVRIRKAINYAIDKQEIIDGVYLGLGEQIASPYKPGTRWSNPQLKPYPFDPQRARDLLAEAGYKDSDGDGYVERDGKKLSFEVLTNHGNKEREKTVVIIQRRLKEVGIDIRIRSIEWASFITRFIKTGDFDAVVLGWQLGLEPDQYAIWHSSQQKPGQFNFIGYHNAEVDKLLEQGRREFDPDKRMHVYHQFAEALYEDSPIVYLSAGYGLTAIHKRVQGIMNPVPPAGVSYDSQKWYIPLPLRRIQIQAE</sequence>
<protein>
    <submittedName>
        <fullName evidence="4">Peptide-binding protein</fullName>
    </submittedName>
</protein>
<dbReference type="InterPro" id="IPR039424">
    <property type="entry name" value="SBP_5"/>
</dbReference>
<dbReference type="PANTHER" id="PTHR30290:SF38">
    <property type="entry name" value="D,D-DIPEPTIDE-BINDING PERIPLASMIC PROTEIN DDPA-RELATED"/>
    <property type="match status" value="1"/>
</dbReference>
<dbReference type="EMBL" id="JBHTLN010000001">
    <property type="protein sequence ID" value="MFD1121213.1"/>
    <property type="molecule type" value="Genomic_DNA"/>
</dbReference>
<evidence type="ECO:0000259" key="3">
    <source>
        <dbReference type="Pfam" id="PF00496"/>
    </source>
</evidence>
<evidence type="ECO:0000256" key="1">
    <source>
        <dbReference type="ARBA" id="ARBA00005695"/>
    </source>
</evidence>
<dbReference type="CDD" id="cd08514">
    <property type="entry name" value="PBP2_AppA_like"/>
    <property type="match status" value="1"/>
</dbReference>
<evidence type="ECO:0000313" key="4">
    <source>
        <dbReference type="EMBL" id="MFD1121213.1"/>
    </source>
</evidence>
<feature type="domain" description="Solute-binding protein family 5" evidence="3">
    <location>
        <begin position="83"/>
        <end position="450"/>
    </location>
</feature>
<reference evidence="5" key="1">
    <citation type="journal article" date="2019" name="Int. J. Syst. Evol. Microbiol.">
        <title>The Global Catalogue of Microorganisms (GCM) 10K type strain sequencing project: providing services to taxonomists for standard genome sequencing and annotation.</title>
        <authorList>
            <consortium name="The Broad Institute Genomics Platform"/>
            <consortium name="The Broad Institute Genome Sequencing Center for Infectious Disease"/>
            <person name="Wu L."/>
            <person name="Ma J."/>
        </authorList>
    </citation>
    <scope>NUCLEOTIDE SEQUENCE [LARGE SCALE GENOMIC DNA]</scope>
    <source>
        <strain evidence="5">CCUG 58411</strain>
    </source>
</reference>
<accession>A0ABW3P9J7</accession>
<dbReference type="InterPro" id="IPR000914">
    <property type="entry name" value="SBP_5_dom"/>
</dbReference>
<name>A0ABW3P9J7_9PROT</name>
<comment type="similarity">
    <text evidence="1">Belongs to the bacterial solute-binding protein 5 family.</text>
</comment>
<dbReference type="PIRSF" id="PIRSF002741">
    <property type="entry name" value="MppA"/>
    <property type="match status" value="1"/>
</dbReference>
<dbReference type="Pfam" id="PF00496">
    <property type="entry name" value="SBP_bac_5"/>
    <property type="match status" value="1"/>
</dbReference>
<organism evidence="4 5">
    <name type="scientific">Methylophilus flavus</name>
    <dbReference type="NCBI Taxonomy" id="640084"/>
    <lineage>
        <taxon>Bacteria</taxon>
        <taxon>Pseudomonadati</taxon>
        <taxon>Pseudomonadota</taxon>
        <taxon>Betaproteobacteria</taxon>
        <taxon>Nitrosomonadales</taxon>
        <taxon>Methylophilaceae</taxon>
        <taxon>Methylophilus</taxon>
    </lineage>
</organism>
<dbReference type="Proteomes" id="UP001597206">
    <property type="component" value="Unassembled WGS sequence"/>
</dbReference>
<evidence type="ECO:0000313" key="5">
    <source>
        <dbReference type="Proteomes" id="UP001597206"/>
    </source>
</evidence>
<dbReference type="Gene3D" id="3.10.105.10">
    <property type="entry name" value="Dipeptide-binding Protein, Domain 3"/>
    <property type="match status" value="1"/>
</dbReference>
<comment type="caution">
    <text evidence="4">The sequence shown here is derived from an EMBL/GenBank/DDBJ whole genome shotgun (WGS) entry which is preliminary data.</text>
</comment>
<keyword evidence="5" id="KW-1185">Reference proteome</keyword>
<keyword evidence="2" id="KW-0732">Signal</keyword>
<dbReference type="SUPFAM" id="SSF53850">
    <property type="entry name" value="Periplasmic binding protein-like II"/>
    <property type="match status" value="1"/>
</dbReference>
<gene>
    <name evidence="4" type="ORF">ACFQ2T_01750</name>
</gene>
<dbReference type="RefSeq" id="WP_379029645.1">
    <property type="nucleotide sequence ID" value="NZ_JBHTLN010000001.1"/>
</dbReference>
<dbReference type="Gene3D" id="3.40.190.10">
    <property type="entry name" value="Periplasmic binding protein-like II"/>
    <property type="match status" value="1"/>
</dbReference>
<proteinExistence type="inferred from homology"/>
<dbReference type="Gene3D" id="3.90.76.10">
    <property type="entry name" value="Dipeptide-binding Protein, Domain 1"/>
    <property type="match status" value="1"/>
</dbReference>
<dbReference type="InterPro" id="IPR030678">
    <property type="entry name" value="Peptide/Ni-bd"/>
</dbReference>
<evidence type="ECO:0000256" key="2">
    <source>
        <dbReference type="ARBA" id="ARBA00022729"/>
    </source>
</evidence>
<dbReference type="PANTHER" id="PTHR30290">
    <property type="entry name" value="PERIPLASMIC BINDING COMPONENT OF ABC TRANSPORTER"/>
    <property type="match status" value="1"/>
</dbReference>
<dbReference type="PROSITE" id="PS51257">
    <property type="entry name" value="PROKAR_LIPOPROTEIN"/>
    <property type="match status" value="1"/>
</dbReference>